<dbReference type="VEuPathDB" id="FungiDB:AMAG_15771"/>
<feature type="coiled-coil region" evidence="1">
    <location>
        <begin position="582"/>
        <end position="613"/>
    </location>
</feature>
<dbReference type="Proteomes" id="UP000054350">
    <property type="component" value="Unassembled WGS sequence"/>
</dbReference>
<dbReference type="AlphaFoldDB" id="A0A0L0TAK1"/>
<feature type="region of interest" description="Disordered" evidence="2">
    <location>
        <begin position="440"/>
        <end position="462"/>
    </location>
</feature>
<reference evidence="3 4" key="1">
    <citation type="submission" date="2009-11" db="EMBL/GenBank/DDBJ databases">
        <title>Annotation of Allomyces macrogynus ATCC 38327.</title>
        <authorList>
            <consortium name="The Broad Institute Genome Sequencing Platform"/>
            <person name="Russ C."/>
            <person name="Cuomo C."/>
            <person name="Burger G."/>
            <person name="Gray M.W."/>
            <person name="Holland P.W.H."/>
            <person name="King N."/>
            <person name="Lang F.B.F."/>
            <person name="Roger A.J."/>
            <person name="Ruiz-Trillo I."/>
            <person name="Young S.K."/>
            <person name="Zeng Q."/>
            <person name="Gargeya S."/>
            <person name="Fitzgerald M."/>
            <person name="Haas B."/>
            <person name="Abouelleil A."/>
            <person name="Alvarado L."/>
            <person name="Arachchi H.M."/>
            <person name="Berlin A."/>
            <person name="Chapman S.B."/>
            <person name="Gearin G."/>
            <person name="Goldberg J."/>
            <person name="Griggs A."/>
            <person name="Gujja S."/>
            <person name="Hansen M."/>
            <person name="Heiman D."/>
            <person name="Howarth C."/>
            <person name="Larimer J."/>
            <person name="Lui A."/>
            <person name="MacDonald P.J.P."/>
            <person name="McCowen C."/>
            <person name="Montmayeur A."/>
            <person name="Murphy C."/>
            <person name="Neiman D."/>
            <person name="Pearson M."/>
            <person name="Priest M."/>
            <person name="Roberts A."/>
            <person name="Saif S."/>
            <person name="Shea T."/>
            <person name="Sisk P."/>
            <person name="Stolte C."/>
            <person name="Sykes S."/>
            <person name="Wortman J."/>
            <person name="Nusbaum C."/>
            <person name="Birren B."/>
        </authorList>
    </citation>
    <scope>NUCLEOTIDE SEQUENCE [LARGE SCALE GENOMIC DNA]</scope>
    <source>
        <strain evidence="3 4">ATCC 38327</strain>
    </source>
</reference>
<evidence type="ECO:0000256" key="2">
    <source>
        <dbReference type="SAM" id="MobiDB-lite"/>
    </source>
</evidence>
<feature type="coiled-coil region" evidence="1">
    <location>
        <begin position="249"/>
        <end position="433"/>
    </location>
</feature>
<feature type="coiled-coil region" evidence="1">
    <location>
        <begin position="485"/>
        <end position="533"/>
    </location>
</feature>
<reference evidence="4" key="2">
    <citation type="submission" date="2009-11" db="EMBL/GenBank/DDBJ databases">
        <title>The Genome Sequence of Allomyces macrogynus strain ATCC 38327.</title>
        <authorList>
            <consortium name="The Broad Institute Genome Sequencing Platform"/>
            <person name="Russ C."/>
            <person name="Cuomo C."/>
            <person name="Shea T."/>
            <person name="Young S.K."/>
            <person name="Zeng Q."/>
            <person name="Koehrsen M."/>
            <person name="Haas B."/>
            <person name="Borodovsky M."/>
            <person name="Guigo R."/>
            <person name="Alvarado L."/>
            <person name="Berlin A."/>
            <person name="Borenstein D."/>
            <person name="Chen Z."/>
            <person name="Engels R."/>
            <person name="Freedman E."/>
            <person name="Gellesch M."/>
            <person name="Goldberg J."/>
            <person name="Griggs A."/>
            <person name="Gujja S."/>
            <person name="Heiman D."/>
            <person name="Hepburn T."/>
            <person name="Howarth C."/>
            <person name="Jen D."/>
            <person name="Larson L."/>
            <person name="Lewis B."/>
            <person name="Mehta T."/>
            <person name="Park D."/>
            <person name="Pearson M."/>
            <person name="Roberts A."/>
            <person name="Saif S."/>
            <person name="Shenoy N."/>
            <person name="Sisk P."/>
            <person name="Stolte C."/>
            <person name="Sykes S."/>
            <person name="Walk T."/>
            <person name="White J."/>
            <person name="Yandava C."/>
            <person name="Burger G."/>
            <person name="Gray M.W."/>
            <person name="Holland P.W.H."/>
            <person name="King N."/>
            <person name="Lang F.B.F."/>
            <person name="Roger A.J."/>
            <person name="Ruiz-Trillo I."/>
            <person name="Lander E."/>
            <person name="Nusbaum C."/>
        </authorList>
    </citation>
    <scope>NUCLEOTIDE SEQUENCE [LARGE SCALE GENOMIC DNA]</scope>
    <source>
        <strain evidence="4">ATCC 38327</strain>
    </source>
</reference>
<protein>
    <submittedName>
        <fullName evidence="3">Uncharacterized protein</fullName>
    </submittedName>
</protein>
<sequence>MDVYRLAQDLVPQQLPSSPIRAAYGNHLLLRSASPTLSHAHSAASSQTRSYTNTATDVRSTLTGGPALSADPTPVYTTLYARIHGDAVTRRAVAHALRPDLAPLAAAAGDDGGAQYVELSWQLEAKLTDVMYDLADATRAPMTLAALQVAMNQFPVTDPLGDFAHDCESLTSVLLTAMTLLGAERERLRLRRVPVRSADAEVQKTVAFVTSVAREAAAATAAATAAGRSGAVVQLAPPAGLPIEQIEHMNKLEHALKKLLREKEALQAQLNQVTASATAATAAADMDALHQQVAALEEEKDKWKAKAGESHLLVSVVETKAAQADDVAAQLREKVEKLEEELAVREDDEVVAQLRATVGQLEAELVQVKAEAVARVEEVAERAQEAAARDVDVESVVAHEDLEPVVAQLQARIEQLEADLTAAQAAAAAAANATAAIAAPADPPTPAAETVDAGIDATTTPDDPAQFRALASTFESRLAALEPELAAQADRISSLEADLAAARADAQSWHDRAATAAAAAVEANDKLHALEARPTASLRRQQEANLGARVAALEARELDLVMAQRRQGARFEQERKVWEARAIVAEHRAETLALELEEVKRRMQQTLAAVEEQASVVTEAAEEVPPVATSAA</sequence>
<dbReference type="EMBL" id="GG745372">
    <property type="protein sequence ID" value="KNE71564.1"/>
    <property type="molecule type" value="Genomic_DNA"/>
</dbReference>
<keyword evidence="4" id="KW-1185">Reference proteome</keyword>
<keyword evidence="1" id="KW-0175">Coiled coil</keyword>
<proteinExistence type="predicted"/>
<dbReference type="eggNOG" id="ENOG502SYB7">
    <property type="taxonomic scope" value="Eukaryota"/>
</dbReference>
<evidence type="ECO:0000313" key="3">
    <source>
        <dbReference type="EMBL" id="KNE71564.1"/>
    </source>
</evidence>
<evidence type="ECO:0000313" key="4">
    <source>
        <dbReference type="Proteomes" id="UP000054350"/>
    </source>
</evidence>
<organism evidence="3 4">
    <name type="scientific">Allomyces macrogynus (strain ATCC 38327)</name>
    <name type="common">Allomyces javanicus var. macrogynus</name>
    <dbReference type="NCBI Taxonomy" id="578462"/>
    <lineage>
        <taxon>Eukaryota</taxon>
        <taxon>Fungi</taxon>
        <taxon>Fungi incertae sedis</taxon>
        <taxon>Blastocladiomycota</taxon>
        <taxon>Blastocladiomycetes</taxon>
        <taxon>Blastocladiales</taxon>
        <taxon>Blastocladiaceae</taxon>
        <taxon>Allomyces</taxon>
    </lineage>
</organism>
<accession>A0A0L0TAK1</accession>
<gene>
    <name evidence="3" type="ORF">AMAG_15771</name>
</gene>
<evidence type="ECO:0000256" key="1">
    <source>
        <dbReference type="SAM" id="Coils"/>
    </source>
</evidence>
<name>A0A0L0TAK1_ALLM3</name>